<dbReference type="RefSeq" id="WP_154287179.1">
    <property type="nucleotide sequence ID" value="NZ_WKJI01000002.1"/>
</dbReference>
<evidence type="ECO:0000313" key="7">
    <source>
        <dbReference type="EMBL" id="MRX47061.1"/>
    </source>
</evidence>
<dbReference type="CDD" id="cd00082">
    <property type="entry name" value="HisKA"/>
    <property type="match status" value="1"/>
</dbReference>
<dbReference type="InterPro" id="IPR005467">
    <property type="entry name" value="His_kinase_dom"/>
</dbReference>
<dbReference type="SMART" id="SM00388">
    <property type="entry name" value="HisKA"/>
    <property type="match status" value="1"/>
</dbReference>
<dbReference type="InterPro" id="IPR003594">
    <property type="entry name" value="HATPase_dom"/>
</dbReference>
<dbReference type="InterPro" id="IPR011623">
    <property type="entry name" value="7TMR_DISM_rcpt_extracell_dom1"/>
</dbReference>
<dbReference type="PANTHER" id="PTHR43065">
    <property type="entry name" value="SENSOR HISTIDINE KINASE"/>
    <property type="match status" value="1"/>
</dbReference>
<dbReference type="GO" id="GO:0000155">
    <property type="term" value="F:phosphorelay sensor kinase activity"/>
    <property type="evidence" value="ECO:0007669"/>
    <property type="project" value="InterPro"/>
</dbReference>
<proteinExistence type="predicted"/>
<dbReference type="InterPro" id="IPR003661">
    <property type="entry name" value="HisK_dim/P_dom"/>
</dbReference>
<feature type="domain" description="Histidine kinase" evidence="6">
    <location>
        <begin position="459"/>
        <end position="710"/>
    </location>
</feature>
<dbReference type="SUPFAM" id="SSF47384">
    <property type="entry name" value="Homodimeric domain of signal transducing histidine kinase"/>
    <property type="match status" value="1"/>
</dbReference>
<dbReference type="Gene3D" id="1.10.287.130">
    <property type="match status" value="1"/>
</dbReference>
<evidence type="ECO:0000256" key="4">
    <source>
        <dbReference type="SAM" id="Coils"/>
    </source>
</evidence>
<keyword evidence="3" id="KW-0597">Phosphoprotein</keyword>
<feature type="transmembrane region" description="Helical" evidence="5">
    <location>
        <begin position="177"/>
        <end position="198"/>
    </location>
</feature>
<feature type="transmembrane region" description="Helical" evidence="5">
    <location>
        <begin position="273"/>
        <end position="291"/>
    </location>
</feature>
<dbReference type="Proteomes" id="UP000462931">
    <property type="component" value="Unassembled WGS sequence"/>
</dbReference>
<gene>
    <name evidence="7" type="ORF">GJJ64_07690</name>
</gene>
<keyword evidence="5" id="KW-0812">Transmembrane</keyword>
<organism evidence="7 8">
    <name type="scientific">Pedobacter puniceum</name>
    <dbReference type="NCBI Taxonomy" id="2666136"/>
    <lineage>
        <taxon>Bacteria</taxon>
        <taxon>Pseudomonadati</taxon>
        <taxon>Bacteroidota</taxon>
        <taxon>Sphingobacteriia</taxon>
        <taxon>Sphingobacteriales</taxon>
        <taxon>Sphingobacteriaceae</taxon>
        <taxon>Pedobacter</taxon>
    </lineage>
</organism>
<dbReference type="SMART" id="SM00387">
    <property type="entry name" value="HATPase_c"/>
    <property type="match status" value="1"/>
</dbReference>
<dbReference type="Gene3D" id="3.30.565.10">
    <property type="entry name" value="Histidine kinase-like ATPase, C-terminal domain"/>
    <property type="match status" value="1"/>
</dbReference>
<sequence length="715" mass="81236">MKNILFLLLILIGALKSNAQQKILFKNDNIIIGNHVAVLEDETKNLNIRAIMASREFKPSDAKTVILPLSNSNFWLKFTINNQSNHQKLLMMIENSSLDNSEFYYQKNGVLYIQKISNNKNFSARKYKHQHAIFDLNLAKGTEQTYYLKVNSSEQMFLPIYVGNDLKISAFLNNQDIFWGILIGILLVMILYNSFLYISTKDTSYIYYVLYTLFTLLTQITLSGHTFKYIFYDTPFLFHKALVVFPGLAGVTGVIFIRLFLQSKTRTPKLNHFFILSLVLYSSAVTARVIGFDLISYRLIDIAAIYTIIIIYIVAITITIQGYRPAKFFLIAWSGFFIGLIVFILKNSGILPYNTFTNYSMQLGTALEVTLLSLALADRINILKKEKEQSQAQALAIAKENERIIREQNIILEQKVKERTFELIETNEELSNTLEDLKQTQTQLVEAEKMASLGQLTAGIAHEINNPINFVTSNVSPLLRDVNMLFDAIDIIEKVGLSDKSIEEKQKEIEEYKEELDYDYLKMEINHLLKGIHEGATRTAEIVKGLRIFSRVDEDDLKRADINEGLDSTLVIMNNLLSVNNIKVEKIYGDLPLVECYPGKLNQVFLNIISNAIHAIATKHAQSKDGLLILKTFAEEDFVNISITDNGCGMSDSTRNKIFDPFFTTKDVGEGTGLGMSIAYNTIKKHNGQIFIQTELDKGTEFLIKIPVIHQIIIG</sequence>
<keyword evidence="5" id="KW-0472">Membrane</keyword>
<feature type="transmembrane region" description="Helical" evidence="5">
    <location>
        <begin position="242"/>
        <end position="261"/>
    </location>
</feature>
<feature type="transmembrane region" description="Helical" evidence="5">
    <location>
        <begin position="205"/>
        <end position="222"/>
    </location>
</feature>
<evidence type="ECO:0000259" key="6">
    <source>
        <dbReference type="PROSITE" id="PS50109"/>
    </source>
</evidence>
<dbReference type="Gene3D" id="2.60.40.2380">
    <property type="match status" value="1"/>
</dbReference>
<keyword evidence="5" id="KW-1133">Transmembrane helix</keyword>
<dbReference type="Pfam" id="PF02518">
    <property type="entry name" value="HATPase_c"/>
    <property type="match status" value="1"/>
</dbReference>
<dbReference type="InterPro" id="IPR036890">
    <property type="entry name" value="HATPase_C_sf"/>
</dbReference>
<dbReference type="PRINTS" id="PR00344">
    <property type="entry name" value="BCTRLSENSOR"/>
</dbReference>
<feature type="transmembrane region" description="Helical" evidence="5">
    <location>
        <begin position="297"/>
        <end position="316"/>
    </location>
</feature>
<accession>A0A7K0FN35</accession>
<keyword evidence="4" id="KW-0175">Coiled coil</keyword>
<feature type="transmembrane region" description="Helical" evidence="5">
    <location>
        <begin position="328"/>
        <end position="347"/>
    </location>
</feature>
<dbReference type="InterPro" id="IPR004358">
    <property type="entry name" value="Sig_transdc_His_kin-like_C"/>
</dbReference>
<evidence type="ECO:0000256" key="2">
    <source>
        <dbReference type="ARBA" id="ARBA00012438"/>
    </source>
</evidence>
<dbReference type="SUPFAM" id="SSF55874">
    <property type="entry name" value="ATPase domain of HSP90 chaperone/DNA topoisomerase II/histidine kinase"/>
    <property type="match status" value="1"/>
</dbReference>
<dbReference type="AlphaFoldDB" id="A0A7K0FN35"/>
<name>A0A7K0FN35_9SPHI</name>
<dbReference type="EC" id="2.7.13.3" evidence="2"/>
<protein>
    <recommendedName>
        <fullName evidence="2">histidine kinase</fullName>
        <ecNumber evidence="2">2.7.13.3</ecNumber>
    </recommendedName>
</protein>
<dbReference type="InterPro" id="IPR011622">
    <property type="entry name" value="7TMR_DISM_rcpt_extracell_dom2"/>
</dbReference>
<feature type="coiled-coil region" evidence="4">
    <location>
        <begin position="423"/>
        <end position="450"/>
    </location>
</feature>
<feature type="coiled-coil region" evidence="4">
    <location>
        <begin position="495"/>
        <end position="522"/>
    </location>
</feature>
<keyword evidence="8" id="KW-1185">Reference proteome</keyword>
<reference evidence="7 8" key="1">
    <citation type="submission" date="2019-11" db="EMBL/GenBank/DDBJ databases">
        <authorList>
            <person name="Cheng Q."/>
            <person name="Yang Z."/>
        </authorList>
    </citation>
    <scope>NUCLEOTIDE SEQUENCE [LARGE SCALE GENOMIC DNA]</scope>
    <source>
        <strain evidence="7 8">HX-22-1</strain>
    </source>
</reference>
<evidence type="ECO:0000256" key="5">
    <source>
        <dbReference type="SAM" id="Phobius"/>
    </source>
</evidence>
<evidence type="ECO:0000256" key="3">
    <source>
        <dbReference type="ARBA" id="ARBA00022553"/>
    </source>
</evidence>
<dbReference type="Pfam" id="PF07695">
    <property type="entry name" value="7TMR-DISM_7TM"/>
    <property type="match status" value="1"/>
</dbReference>
<evidence type="ECO:0000313" key="8">
    <source>
        <dbReference type="Proteomes" id="UP000462931"/>
    </source>
</evidence>
<dbReference type="EMBL" id="WKJI01000002">
    <property type="protein sequence ID" value="MRX47061.1"/>
    <property type="molecule type" value="Genomic_DNA"/>
</dbReference>
<dbReference type="Pfam" id="PF07696">
    <property type="entry name" value="7TMR-DISMED2"/>
    <property type="match status" value="1"/>
</dbReference>
<dbReference type="PROSITE" id="PS50109">
    <property type="entry name" value="HIS_KIN"/>
    <property type="match status" value="1"/>
</dbReference>
<comment type="catalytic activity">
    <reaction evidence="1">
        <text>ATP + protein L-histidine = ADP + protein N-phospho-L-histidine.</text>
        <dbReference type="EC" id="2.7.13.3"/>
    </reaction>
</comment>
<dbReference type="PANTHER" id="PTHR43065:SF50">
    <property type="entry name" value="HISTIDINE KINASE"/>
    <property type="match status" value="1"/>
</dbReference>
<comment type="caution">
    <text evidence="7">The sequence shown here is derived from an EMBL/GenBank/DDBJ whole genome shotgun (WGS) entry which is preliminary data.</text>
</comment>
<evidence type="ECO:0000256" key="1">
    <source>
        <dbReference type="ARBA" id="ARBA00000085"/>
    </source>
</evidence>
<dbReference type="InterPro" id="IPR036097">
    <property type="entry name" value="HisK_dim/P_sf"/>
</dbReference>